<evidence type="ECO:0000313" key="9">
    <source>
        <dbReference type="EMBL" id="SFO75043.1"/>
    </source>
</evidence>
<evidence type="ECO:0000256" key="3">
    <source>
        <dbReference type="ARBA" id="ARBA00023235"/>
    </source>
</evidence>
<protein>
    <recommendedName>
        <fullName evidence="5">Aldose 1-epimerase</fullName>
        <ecNumber evidence="5">5.1.3.3</ecNumber>
    </recommendedName>
</protein>
<comment type="catalytic activity">
    <reaction evidence="5">
        <text>alpha-D-glucose = beta-D-glucose</text>
        <dbReference type="Rhea" id="RHEA:10264"/>
        <dbReference type="ChEBI" id="CHEBI:15903"/>
        <dbReference type="ChEBI" id="CHEBI:17925"/>
        <dbReference type="EC" id="5.1.3.3"/>
    </reaction>
</comment>
<feature type="binding site" evidence="8">
    <location>
        <begin position="179"/>
        <end position="181"/>
    </location>
    <ligand>
        <name>beta-D-galactose</name>
        <dbReference type="ChEBI" id="CHEBI:27667"/>
    </ligand>
</feature>
<accession>A0A1I5JRB2</accession>
<dbReference type="InterPro" id="IPR011013">
    <property type="entry name" value="Gal_mutarotase_sf_dom"/>
</dbReference>
<reference evidence="9 10" key="1">
    <citation type="submission" date="2016-10" db="EMBL/GenBank/DDBJ databases">
        <authorList>
            <person name="de Groot N.N."/>
        </authorList>
    </citation>
    <scope>NUCLEOTIDE SEQUENCE [LARGE SCALE GENOMIC DNA]</scope>
    <source>
        <strain evidence="9 10">CGMCC 1.9157</strain>
    </source>
</reference>
<dbReference type="InterPro" id="IPR008183">
    <property type="entry name" value="Aldose_1/G6P_1-epimerase"/>
</dbReference>
<dbReference type="PIRSF" id="PIRSF005096">
    <property type="entry name" value="GALM"/>
    <property type="match status" value="1"/>
</dbReference>
<name>A0A1I5JRB2_9HYPH</name>
<dbReference type="PANTHER" id="PTHR10091:SF0">
    <property type="entry name" value="GALACTOSE MUTAROTASE"/>
    <property type="match status" value="1"/>
</dbReference>
<feature type="binding site" evidence="7">
    <location>
        <position position="247"/>
    </location>
    <ligand>
        <name>beta-D-galactose</name>
        <dbReference type="ChEBI" id="CHEBI:27667"/>
    </ligand>
</feature>
<evidence type="ECO:0000256" key="2">
    <source>
        <dbReference type="ARBA" id="ARBA00006206"/>
    </source>
</evidence>
<sequence>MANSAIEHEVIGKINGKDVEAYRITGGETTIEVMTYGAILTRVLRPDRNGKVEDIVLGYDDPASYIDNPGNAGAICGRFSNRINLGKFTLEGEEIQLPTNSGPHHLHGGLPGYGKRFWHAEPNAEDNSVTFRMHSPDGDQNYPGTVEVAATYRVDCMGSLELTMEATTDKTTIINIIYHGYWNLAGHASGSVEDQQLCILADRYTLVTPEKIPTGEIVPVKGTPFDFNKLHAIGDNIADAWPDGGYDHNLCHAVYDGKMRLTAKAADPASGRGFELYSNQPGVQFYTANHFKDQPTKGKSGALYETYPGFALETQHYPDSPNHPEFPSVVLKPGETYSNRMKFVFSKNMSV</sequence>
<feature type="active site" description="Proton donor" evidence="6">
    <location>
        <position position="179"/>
    </location>
</feature>
<dbReference type="GO" id="GO:0033499">
    <property type="term" value="P:galactose catabolic process via UDP-galactose, Leloir pathway"/>
    <property type="evidence" value="ECO:0007669"/>
    <property type="project" value="TreeGrafter"/>
</dbReference>
<feature type="binding site" evidence="8">
    <location>
        <begin position="81"/>
        <end position="82"/>
    </location>
    <ligand>
        <name>beta-D-galactose</name>
        <dbReference type="ChEBI" id="CHEBI:27667"/>
    </ligand>
</feature>
<dbReference type="PANTHER" id="PTHR10091">
    <property type="entry name" value="ALDOSE-1-EPIMERASE"/>
    <property type="match status" value="1"/>
</dbReference>
<evidence type="ECO:0000256" key="8">
    <source>
        <dbReference type="PIRSR" id="PIRSR005096-3"/>
    </source>
</evidence>
<evidence type="ECO:0000256" key="5">
    <source>
        <dbReference type="PIRNR" id="PIRNR005096"/>
    </source>
</evidence>
<evidence type="ECO:0000256" key="6">
    <source>
        <dbReference type="PIRSR" id="PIRSR005096-1"/>
    </source>
</evidence>
<dbReference type="STRING" id="655353.SAMN04488056_11233"/>
<dbReference type="EMBL" id="FOVR01000012">
    <property type="protein sequence ID" value="SFO75043.1"/>
    <property type="molecule type" value="Genomic_DNA"/>
</dbReference>
<organism evidence="9 10">
    <name type="scientific">Cohaesibacter marisflavi</name>
    <dbReference type="NCBI Taxonomy" id="655353"/>
    <lineage>
        <taxon>Bacteria</taxon>
        <taxon>Pseudomonadati</taxon>
        <taxon>Pseudomonadota</taxon>
        <taxon>Alphaproteobacteria</taxon>
        <taxon>Hyphomicrobiales</taxon>
        <taxon>Cohaesibacteraceae</taxon>
    </lineage>
</organism>
<evidence type="ECO:0000313" key="10">
    <source>
        <dbReference type="Proteomes" id="UP000199236"/>
    </source>
</evidence>
<dbReference type="GO" id="GO:0004034">
    <property type="term" value="F:aldose 1-epimerase activity"/>
    <property type="evidence" value="ECO:0007669"/>
    <property type="project" value="UniProtKB-EC"/>
</dbReference>
<dbReference type="EC" id="5.1.3.3" evidence="5"/>
<dbReference type="Proteomes" id="UP000199236">
    <property type="component" value="Unassembled WGS sequence"/>
</dbReference>
<evidence type="ECO:0000256" key="1">
    <source>
        <dbReference type="ARBA" id="ARBA00005028"/>
    </source>
</evidence>
<dbReference type="Pfam" id="PF01263">
    <property type="entry name" value="Aldose_epim"/>
    <property type="match status" value="1"/>
</dbReference>
<dbReference type="UniPathway" id="UPA00242"/>
<evidence type="ECO:0000256" key="4">
    <source>
        <dbReference type="ARBA" id="ARBA00023277"/>
    </source>
</evidence>
<keyword evidence="4 5" id="KW-0119">Carbohydrate metabolism</keyword>
<dbReference type="InterPro" id="IPR014718">
    <property type="entry name" value="GH-type_carb-bd"/>
</dbReference>
<dbReference type="CDD" id="cd09019">
    <property type="entry name" value="galactose_mutarotase_like"/>
    <property type="match status" value="1"/>
</dbReference>
<dbReference type="GO" id="GO:0030246">
    <property type="term" value="F:carbohydrate binding"/>
    <property type="evidence" value="ECO:0007669"/>
    <property type="project" value="InterPro"/>
</dbReference>
<dbReference type="AlphaFoldDB" id="A0A1I5JRB2"/>
<comment type="pathway">
    <text evidence="1 5">Carbohydrate metabolism; hexose metabolism.</text>
</comment>
<proteinExistence type="inferred from homology"/>
<feature type="active site" description="Proton acceptor" evidence="6">
    <location>
        <position position="313"/>
    </location>
</feature>
<dbReference type="InterPro" id="IPR047215">
    <property type="entry name" value="Galactose_mutarotase-like"/>
</dbReference>
<comment type="similarity">
    <text evidence="2 5">Belongs to the aldose epimerase family.</text>
</comment>
<dbReference type="RefSeq" id="WP_244544767.1">
    <property type="nucleotide sequence ID" value="NZ_FOVR01000012.1"/>
</dbReference>
<evidence type="ECO:0000256" key="7">
    <source>
        <dbReference type="PIRSR" id="PIRSR005096-2"/>
    </source>
</evidence>
<dbReference type="GO" id="GO:0006006">
    <property type="term" value="P:glucose metabolic process"/>
    <property type="evidence" value="ECO:0007669"/>
    <property type="project" value="TreeGrafter"/>
</dbReference>
<dbReference type="InterPro" id="IPR015443">
    <property type="entry name" value="Aldose_1-epimerase"/>
</dbReference>
<gene>
    <name evidence="9" type="ORF">SAMN04488056_11233</name>
</gene>
<dbReference type="Gene3D" id="2.70.98.10">
    <property type="match status" value="1"/>
</dbReference>
<dbReference type="SUPFAM" id="SSF74650">
    <property type="entry name" value="Galactose mutarotase-like"/>
    <property type="match status" value="1"/>
</dbReference>
<keyword evidence="3 5" id="KW-0413">Isomerase</keyword>
<keyword evidence="10" id="KW-1185">Reference proteome</keyword>